<dbReference type="SUPFAM" id="SSF46785">
    <property type="entry name" value="Winged helix' DNA-binding domain"/>
    <property type="match status" value="1"/>
</dbReference>
<proteinExistence type="predicted"/>
<evidence type="ECO:0000313" key="6">
    <source>
        <dbReference type="Proteomes" id="UP000004597"/>
    </source>
</evidence>
<reference evidence="5 6" key="1">
    <citation type="submission" date="2011-10" db="EMBL/GenBank/DDBJ databases">
        <title>The Genome Sequence of Prevotella histicola F0411.</title>
        <authorList>
            <consortium name="The Broad Institute Genome Sequencing Platform"/>
            <person name="Earl A."/>
            <person name="Ward D."/>
            <person name="Feldgarden M."/>
            <person name="Gevers D."/>
            <person name="Izard J."/>
            <person name="Ganesan A."/>
            <person name="Blanton J.M."/>
            <person name="Baranova O.V."/>
            <person name="Tanner A.C."/>
            <person name="Mathney J.M.J."/>
            <person name="Dewhirst F.E."/>
            <person name="Young S.K."/>
            <person name="Zeng Q."/>
            <person name="Gargeya S."/>
            <person name="Fitzgerald M."/>
            <person name="Haas B."/>
            <person name="Abouelleil A."/>
            <person name="Alvarado L."/>
            <person name="Arachchi H.M."/>
            <person name="Berlin A."/>
            <person name="Brown A."/>
            <person name="Chapman S.B."/>
            <person name="Chen Z."/>
            <person name="Dunbar C."/>
            <person name="Freedman E."/>
            <person name="Gearin G."/>
            <person name="Gellesch M."/>
            <person name="Goldberg J."/>
            <person name="Griggs A."/>
            <person name="Gujja S."/>
            <person name="Heiman D."/>
            <person name="Howarth C."/>
            <person name="Larson L."/>
            <person name="Lui A."/>
            <person name="MacDonald P.J.P."/>
            <person name="Montmayeur A."/>
            <person name="Murphy C."/>
            <person name="Neiman D."/>
            <person name="Pearson M."/>
            <person name="Priest M."/>
            <person name="Roberts A."/>
            <person name="Saif S."/>
            <person name="Shea T."/>
            <person name="Shenoy N."/>
            <person name="Sisk P."/>
            <person name="Stolte C."/>
            <person name="Sykes S."/>
            <person name="Wortman J."/>
            <person name="Nusbaum C."/>
            <person name="Birren B."/>
        </authorList>
    </citation>
    <scope>NUCLEOTIDE SEQUENCE [LARGE SCALE GENOMIC DNA]</scope>
    <source>
        <strain evidence="5 6">F0411</strain>
    </source>
</reference>
<dbReference type="STRING" id="857291.HMPREF9138_02014"/>
<evidence type="ECO:0000313" key="5">
    <source>
        <dbReference type="EMBL" id="EHG15406.1"/>
    </source>
</evidence>
<dbReference type="PROSITE" id="PS51118">
    <property type="entry name" value="HTH_HXLR"/>
    <property type="match status" value="1"/>
</dbReference>
<dbReference type="GeneID" id="66732376"/>
<dbReference type="InterPro" id="IPR036390">
    <property type="entry name" value="WH_DNA-bd_sf"/>
</dbReference>
<dbReference type="RefSeq" id="WP_008823919.1">
    <property type="nucleotide sequence ID" value="NZ_JH376765.1"/>
</dbReference>
<keyword evidence="2" id="KW-0238">DNA-binding</keyword>
<keyword evidence="1" id="KW-0805">Transcription regulation</keyword>
<dbReference type="InterPro" id="IPR036388">
    <property type="entry name" value="WH-like_DNA-bd_sf"/>
</dbReference>
<dbReference type="GO" id="GO:0003677">
    <property type="term" value="F:DNA binding"/>
    <property type="evidence" value="ECO:0007669"/>
    <property type="project" value="UniProtKB-KW"/>
</dbReference>
<evidence type="ECO:0000256" key="1">
    <source>
        <dbReference type="ARBA" id="ARBA00023015"/>
    </source>
</evidence>
<dbReference type="Gene3D" id="1.10.10.10">
    <property type="entry name" value="Winged helix-like DNA-binding domain superfamily/Winged helix DNA-binding domain"/>
    <property type="match status" value="1"/>
</dbReference>
<feature type="domain" description="HTH hxlR-type" evidence="4">
    <location>
        <begin position="21"/>
        <end position="119"/>
    </location>
</feature>
<evidence type="ECO:0000256" key="3">
    <source>
        <dbReference type="ARBA" id="ARBA00023163"/>
    </source>
</evidence>
<keyword evidence="3" id="KW-0804">Transcription</keyword>
<sequence length="125" mass="14577">MSRIKETSTNFENKNFILSECNETFAISVIRGQWTLLLCCQISLGKKRFSELRTAIPNITDRMLAHELKRMEQNKLITRTVYKEVPLRVEYELTSIAKELIPILEELGAWGKRHRGEIAHNQMSK</sequence>
<dbReference type="EMBL" id="AFXP01000022">
    <property type="protein sequence ID" value="EHG15406.1"/>
    <property type="molecule type" value="Genomic_DNA"/>
</dbReference>
<dbReference type="AlphaFoldDB" id="G6AIT7"/>
<gene>
    <name evidence="5" type="ORF">HMPREF9138_02014</name>
</gene>
<evidence type="ECO:0000259" key="4">
    <source>
        <dbReference type="PROSITE" id="PS51118"/>
    </source>
</evidence>
<protein>
    <recommendedName>
        <fullName evidence="4">HTH hxlR-type domain-containing protein</fullName>
    </recommendedName>
</protein>
<accession>G6AIT7</accession>
<evidence type="ECO:0000256" key="2">
    <source>
        <dbReference type="ARBA" id="ARBA00023125"/>
    </source>
</evidence>
<dbReference type="Proteomes" id="UP000004597">
    <property type="component" value="Unassembled WGS sequence"/>
</dbReference>
<dbReference type="HOGENOM" id="CLU_111585_5_2_10"/>
<organism evidence="5 6">
    <name type="scientific">Prevotella histicola F0411</name>
    <dbReference type="NCBI Taxonomy" id="857291"/>
    <lineage>
        <taxon>Bacteria</taxon>
        <taxon>Pseudomonadati</taxon>
        <taxon>Bacteroidota</taxon>
        <taxon>Bacteroidia</taxon>
        <taxon>Bacteroidales</taxon>
        <taxon>Prevotellaceae</taxon>
        <taxon>Prevotella</taxon>
    </lineage>
</organism>
<comment type="caution">
    <text evidence="5">The sequence shown here is derived from an EMBL/GenBank/DDBJ whole genome shotgun (WGS) entry which is preliminary data.</text>
</comment>
<dbReference type="Pfam" id="PF01638">
    <property type="entry name" value="HxlR"/>
    <property type="match status" value="1"/>
</dbReference>
<dbReference type="InterPro" id="IPR002577">
    <property type="entry name" value="HTH_HxlR"/>
</dbReference>
<dbReference type="PATRIC" id="fig|857291.3.peg.2012"/>
<keyword evidence="6" id="KW-1185">Reference proteome</keyword>
<name>G6AIT7_9BACT</name>
<dbReference type="PANTHER" id="PTHR33204">
    <property type="entry name" value="TRANSCRIPTIONAL REGULATOR, MARR FAMILY"/>
    <property type="match status" value="1"/>
</dbReference>